<name>A0A450STW6_9GAMM</name>
<dbReference type="InterPro" id="IPR012933">
    <property type="entry name" value="HicA_mRNA_interferase"/>
</dbReference>
<organism evidence="1">
    <name type="scientific">Candidatus Kentrum sp. DK</name>
    <dbReference type="NCBI Taxonomy" id="2126562"/>
    <lineage>
        <taxon>Bacteria</taxon>
        <taxon>Pseudomonadati</taxon>
        <taxon>Pseudomonadota</taxon>
        <taxon>Gammaproteobacteria</taxon>
        <taxon>Candidatus Kentrum</taxon>
    </lineage>
</organism>
<accession>A0A450STW6</accession>
<dbReference type="AlphaFoldDB" id="A0A450STW6"/>
<dbReference type="GO" id="GO:0003729">
    <property type="term" value="F:mRNA binding"/>
    <property type="evidence" value="ECO:0007669"/>
    <property type="project" value="InterPro"/>
</dbReference>
<reference evidence="1" key="1">
    <citation type="submission" date="2019-02" db="EMBL/GenBank/DDBJ databases">
        <authorList>
            <person name="Gruber-Vodicka R. H."/>
            <person name="Seah K. B. B."/>
        </authorList>
    </citation>
    <scope>NUCLEOTIDE SEQUENCE</scope>
    <source>
        <strain evidence="1">BECK_DK161</strain>
    </source>
</reference>
<protein>
    <submittedName>
        <fullName evidence="1">HicA toxin of toxin-antitoxin</fullName>
    </submittedName>
</protein>
<dbReference type="EMBL" id="CAADEY010000060">
    <property type="protein sequence ID" value="VFJ57517.1"/>
    <property type="molecule type" value="Genomic_DNA"/>
</dbReference>
<dbReference type="Pfam" id="PF07927">
    <property type="entry name" value="HicA_toxin"/>
    <property type="match status" value="1"/>
</dbReference>
<evidence type="ECO:0000313" key="1">
    <source>
        <dbReference type="EMBL" id="VFJ57517.1"/>
    </source>
</evidence>
<sequence>MEFGNIGPSGFVLGFVPHPNLPRYPNMKRKQQKTLETLFARPTSANVRWRDIEALLVELGAQISEREGSRIGVRLFGDRRVFHRPHPTPNADKGQVASIRQWLKENEVTP</sequence>
<gene>
    <name evidence="1" type="ORF">BECKDK2373C_GA0170839_106011</name>
</gene>
<proteinExistence type="predicted"/>